<dbReference type="GO" id="GO:0004540">
    <property type="term" value="F:RNA nuclease activity"/>
    <property type="evidence" value="ECO:0007669"/>
    <property type="project" value="InterPro"/>
</dbReference>
<dbReference type="InterPro" id="IPR040596">
    <property type="entry name" value="RNase_II_C_S1"/>
</dbReference>
<dbReference type="SMART" id="SM00955">
    <property type="entry name" value="RNB"/>
    <property type="match status" value="1"/>
</dbReference>
<name>A0A941IJZ2_9ACTN</name>
<dbReference type="RefSeq" id="WP_212522398.1">
    <property type="nucleotide sequence ID" value="NZ_JAGSOH010000207.1"/>
</dbReference>
<evidence type="ECO:0000313" key="2">
    <source>
        <dbReference type="EMBL" id="MBR7831285.1"/>
    </source>
</evidence>
<dbReference type="InterPro" id="IPR012340">
    <property type="entry name" value="NA-bd_OB-fold"/>
</dbReference>
<dbReference type="PANTHER" id="PTHR23355">
    <property type="entry name" value="RIBONUCLEASE"/>
    <property type="match status" value="1"/>
</dbReference>
<dbReference type="SUPFAM" id="SSF50249">
    <property type="entry name" value="Nucleic acid-binding proteins"/>
    <property type="match status" value="1"/>
</dbReference>
<comment type="caution">
    <text evidence="2">The sequence shown here is derived from an EMBL/GenBank/DDBJ whole genome shotgun (WGS) entry which is preliminary data.</text>
</comment>
<gene>
    <name evidence="2" type="ORF">KDK95_33575</name>
</gene>
<dbReference type="Proteomes" id="UP000676325">
    <property type="component" value="Unassembled WGS sequence"/>
</dbReference>
<dbReference type="AlphaFoldDB" id="A0A941IJZ2"/>
<dbReference type="Pfam" id="PF00773">
    <property type="entry name" value="RNB"/>
    <property type="match status" value="1"/>
</dbReference>
<dbReference type="EMBL" id="JAGSOH010000207">
    <property type="protein sequence ID" value="MBR7831285.1"/>
    <property type="molecule type" value="Genomic_DNA"/>
</dbReference>
<dbReference type="GO" id="GO:0005829">
    <property type="term" value="C:cytosol"/>
    <property type="evidence" value="ECO:0007669"/>
    <property type="project" value="TreeGrafter"/>
</dbReference>
<evidence type="ECO:0000313" key="3">
    <source>
        <dbReference type="Proteomes" id="UP000676325"/>
    </source>
</evidence>
<proteinExistence type="predicted"/>
<dbReference type="InterPro" id="IPR050180">
    <property type="entry name" value="RNR_Ribonuclease"/>
</dbReference>
<dbReference type="InterPro" id="IPR001900">
    <property type="entry name" value="RNase_II/R"/>
</dbReference>
<dbReference type="GO" id="GO:0003723">
    <property type="term" value="F:RNA binding"/>
    <property type="evidence" value="ECO:0007669"/>
    <property type="project" value="InterPro"/>
</dbReference>
<sequence length="492" mass="53798">MPRTALSLSGPAPLPAGRAALAAGFAAIRDEHELTTEFPPAVLDEVRTAIRGLRLPELDRTDLPLVTLDPPGSQDLDQAMAIERRSDGGYRVWYAIADVAAFVRPGGELDREARRRVLTCYLPDVRVPLHPAELSEGAASLLPGQDRPAVLWCVDVDERGVPVASDVKRALVRSRAQLDYPTMELALAEGRGPEVIGLLREVGGLLEARQTARGGMILNVPTQQVSPSPDGWRLEYAVERSIERWNAQISLLIGAAAAEIMLRGGTGIVRTLPEPSPVTIRRLRKAAKGLGVAWPDRRSYQRLVSSLTPDDPHQAALLWESMALMRGAGYTPFDGACPAKPKHSALGIEYAHATAPLRRLVDRFTSECCLAIVAGDEVPDWVREALPELPGHMERGERLSRTVDRACVDLAESVLLADRIGEDFTGVVLDLNDRIDWDQNGKPDAGTVMLRDPAVIARLDGHDLPQGAEVRVRLTKVDVTERKVYFDWIDAE</sequence>
<accession>A0A941IJZ2</accession>
<dbReference type="Pfam" id="PF18614">
    <property type="entry name" value="RNase_II_C_S1"/>
    <property type="match status" value="1"/>
</dbReference>
<feature type="domain" description="RNB" evidence="1">
    <location>
        <begin position="57"/>
        <end position="375"/>
    </location>
</feature>
<dbReference type="PANTHER" id="PTHR23355:SF9">
    <property type="entry name" value="DIS3-LIKE EXONUCLEASE 2"/>
    <property type="match status" value="1"/>
</dbReference>
<reference evidence="2" key="1">
    <citation type="submission" date="2021-04" db="EMBL/GenBank/DDBJ databases">
        <title>Genome based classification of Actinospica acidithermotolerans sp. nov., an actinobacterium isolated from an Indonesian hot spring.</title>
        <authorList>
            <person name="Kusuma A.B."/>
            <person name="Putra K.E."/>
            <person name="Nafisah S."/>
            <person name="Loh J."/>
            <person name="Nouioui I."/>
            <person name="Goodfellow M."/>
        </authorList>
    </citation>
    <scope>NUCLEOTIDE SEQUENCE</scope>
    <source>
        <strain evidence="2">MGRD01-02</strain>
    </source>
</reference>
<keyword evidence="3" id="KW-1185">Reference proteome</keyword>
<protein>
    <submittedName>
        <fullName evidence="2">RNB domain-containing ribonuclease</fullName>
    </submittedName>
</protein>
<evidence type="ECO:0000259" key="1">
    <source>
        <dbReference type="SMART" id="SM00955"/>
    </source>
</evidence>
<dbReference type="GO" id="GO:0006402">
    <property type="term" value="P:mRNA catabolic process"/>
    <property type="evidence" value="ECO:0007669"/>
    <property type="project" value="TreeGrafter"/>
</dbReference>
<organism evidence="2 3">
    <name type="scientific">Actinospica acidithermotolerans</name>
    <dbReference type="NCBI Taxonomy" id="2828514"/>
    <lineage>
        <taxon>Bacteria</taxon>
        <taxon>Bacillati</taxon>
        <taxon>Actinomycetota</taxon>
        <taxon>Actinomycetes</taxon>
        <taxon>Catenulisporales</taxon>
        <taxon>Actinospicaceae</taxon>
        <taxon>Actinospica</taxon>
    </lineage>
</organism>